<dbReference type="Gene3D" id="2.130.10.10">
    <property type="entry name" value="YVTN repeat-like/Quinoprotein amine dehydrogenase"/>
    <property type="match status" value="1"/>
</dbReference>
<name>A0ABV2T267_9BACT</name>
<dbReference type="PANTHER" id="PTHR47197:SF3">
    <property type="entry name" value="DIHYDRO-HEME D1 DEHYDROGENASE"/>
    <property type="match status" value="1"/>
</dbReference>
<dbReference type="PANTHER" id="PTHR47197">
    <property type="entry name" value="PROTEIN NIRF"/>
    <property type="match status" value="1"/>
</dbReference>
<dbReference type="Proteomes" id="UP001549749">
    <property type="component" value="Unassembled WGS sequence"/>
</dbReference>
<feature type="signal peptide" evidence="1">
    <location>
        <begin position="1"/>
        <end position="26"/>
    </location>
</feature>
<dbReference type="InterPro" id="IPR015943">
    <property type="entry name" value="WD40/YVTN_repeat-like_dom_sf"/>
</dbReference>
<protein>
    <submittedName>
        <fullName evidence="2">DUF5074 domain-containing protein</fullName>
    </submittedName>
</protein>
<dbReference type="InterPro" id="IPR051200">
    <property type="entry name" value="Host-pathogen_enzymatic-act"/>
</dbReference>
<dbReference type="InterPro" id="IPR031815">
    <property type="entry name" value="DUF5074"/>
</dbReference>
<evidence type="ECO:0000313" key="3">
    <source>
        <dbReference type="Proteomes" id="UP001549749"/>
    </source>
</evidence>
<reference evidence="2 3" key="1">
    <citation type="submission" date="2024-06" db="EMBL/GenBank/DDBJ databases">
        <title>Chitinophaga defluvii sp. nov., isolated from municipal sewage.</title>
        <authorList>
            <person name="Zhang L."/>
        </authorList>
    </citation>
    <scope>NUCLEOTIDE SEQUENCE [LARGE SCALE GENOMIC DNA]</scope>
    <source>
        <strain evidence="2 3">H8</strain>
    </source>
</reference>
<evidence type="ECO:0000313" key="2">
    <source>
        <dbReference type="EMBL" id="MET6997125.1"/>
    </source>
</evidence>
<sequence>MMTRTTSIKYLLLICLSGNMLLTACRQEEPVIPPVVTPVDTPVHKTVVKGFYLLNEGNMGSNKATLDYYDYLTGNYKKNIYAEANPNVVKEMGDVGNDIQIYGNKLFAVINVSNKVDVLDVATAKHLGEISVLNCRYVTFHKGKAYISAYAGPVKIDTKAPIGIVVEVDTATLQITRKVEVGYQPEEMAIINGKLYVANSGGYRVPNYDSTVSVIDLNTFKEIKKIDVAINLHRLKADQYGDIYVTSRGDYQEVPSRLFLIDTKTDLVKKQFDIAASNLCIVGDTAYIYGSEFNYNTFKWTISYNMVDVKQETVIGKNYITDGTTDKIKMPYGIAVNPITREIFLTDAKGFTAPGTLYSFTKDGKQKWSVTTGDIPAHFAFVLGEE</sequence>
<proteinExistence type="predicted"/>
<dbReference type="RefSeq" id="WP_354659764.1">
    <property type="nucleotide sequence ID" value="NZ_JBEXAC010000001.1"/>
</dbReference>
<dbReference type="Pfam" id="PF16819">
    <property type="entry name" value="DUF5074"/>
    <property type="match status" value="1"/>
</dbReference>
<accession>A0ABV2T267</accession>
<evidence type="ECO:0000256" key="1">
    <source>
        <dbReference type="SAM" id="SignalP"/>
    </source>
</evidence>
<dbReference type="EMBL" id="JBEXAC010000001">
    <property type="protein sequence ID" value="MET6997125.1"/>
    <property type="molecule type" value="Genomic_DNA"/>
</dbReference>
<feature type="chain" id="PRO_5045571383" evidence="1">
    <location>
        <begin position="27"/>
        <end position="386"/>
    </location>
</feature>
<keyword evidence="1" id="KW-0732">Signal</keyword>
<keyword evidence="3" id="KW-1185">Reference proteome</keyword>
<dbReference type="SUPFAM" id="SSF63825">
    <property type="entry name" value="YWTD domain"/>
    <property type="match status" value="1"/>
</dbReference>
<comment type="caution">
    <text evidence="2">The sequence shown here is derived from an EMBL/GenBank/DDBJ whole genome shotgun (WGS) entry which is preliminary data.</text>
</comment>
<organism evidence="2 3">
    <name type="scientific">Chitinophaga defluvii</name>
    <dbReference type="NCBI Taxonomy" id="3163343"/>
    <lineage>
        <taxon>Bacteria</taxon>
        <taxon>Pseudomonadati</taxon>
        <taxon>Bacteroidota</taxon>
        <taxon>Chitinophagia</taxon>
        <taxon>Chitinophagales</taxon>
        <taxon>Chitinophagaceae</taxon>
        <taxon>Chitinophaga</taxon>
    </lineage>
</organism>
<gene>
    <name evidence="2" type="ORF">ABR189_07080</name>
</gene>
<dbReference type="PROSITE" id="PS51257">
    <property type="entry name" value="PROKAR_LIPOPROTEIN"/>
    <property type="match status" value="1"/>
</dbReference>